<dbReference type="InterPro" id="IPR033900">
    <property type="entry name" value="Gram_neg_porin_domain"/>
</dbReference>
<dbReference type="Pfam" id="PF13609">
    <property type="entry name" value="Porin_4"/>
    <property type="match status" value="1"/>
</dbReference>
<comment type="caution">
    <text evidence="3">The sequence shown here is derived from an EMBL/GenBank/DDBJ whole genome shotgun (WGS) entry which is preliminary data.</text>
</comment>
<reference evidence="3 4" key="1">
    <citation type="submission" date="2019-10" db="EMBL/GenBank/DDBJ databases">
        <title>Epibacterium sp. nov., isolated from seawater.</title>
        <authorList>
            <person name="Zhang X."/>
            <person name="Li N."/>
        </authorList>
    </citation>
    <scope>NUCLEOTIDE SEQUENCE [LARGE SCALE GENOMIC DNA]</scope>
    <source>
        <strain evidence="3 4">SM1969</strain>
    </source>
</reference>
<evidence type="ECO:0000313" key="3">
    <source>
        <dbReference type="EMBL" id="MQY41788.1"/>
    </source>
</evidence>
<evidence type="ECO:0000259" key="2">
    <source>
        <dbReference type="Pfam" id="PF13609"/>
    </source>
</evidence>
<accession>A0A844ARL1</accession>
<protein>
    <submittedName>
        <fullName evidence="3">Porin</fullName>
    </submittedName>
</protein>
<dbReference type="Gene3D" id="2.40.160.10">
    <property type="entry name" value="Porin"/>
    <property type="match status" value="1"/>
</dbReference>
<evidence type="ECO:0000313" key="4">
    <source>
        <dbReference type="Proteomes" id="UP000436694"/>
    </source>
</evidence>
<evidence type="ECO:0000256" key="1">
    <source>
        <dbReference type="SAM" id="SignalP"/>
    </source>
</evidence>
<dbReference type="AlphaFoldDB" id="A0A844ARL1"/>
<proteinExistence type="predicted"/>
<feature type="signal peptide" evidence="1">
    <location>
        <begin position="1"/>
        <end position="20"/>
    </location>
</feature>
<gene>
    <name evidence="3" type="ORF">GG681_03990</name>
</gene>
<organism evidence="3 4">
    <name type="scientific">Tritonibacter aquimaris</name>
    <dbReference type="NCBI Taxonomy" id="2663379"/>
    <lineage>
        <taxon>Bacteria</taxon>
        <taxon>Pseudomonadati</taxon>
        <taxon>Pseudomonadota</taxon>
        <taxon>Alphaproteobacteria</taxon>
        <taxon>Rhodobacterales</taxon>
        <taxon>Paracoccaceae</taxon>
        <taxon>Tritonibacter</taxon>
    </lineage>
</organism>
<dbReference type="InterPro" id="IPR023614">
    <property type="entry name" value="Porin_dom_sf"/>
</dbReference>
<dbReference type="EMBL" id="WIXK01000002">
    <property type="protein sequence ID" value="MQY41788.1"/>
    <property type="molecule type" value="Genomic_DNA"/>
</dbReference>
<name>A0A844ARL1_9RHOB</name>
<keyword evidence="4" id="KW-1185">Reference proteome</keyword>
<dbReference type="GO" id="GO:0015288">
    <property type="term" value="F:porin activity"/>
    <property type="evidence" value="ECO:0007669"/>
    <property type="project" value="InterPro"/>
</dbReference>
<sequence>MKKILFATTALIATAGVAAADVSFGGYGRFGLFYDEGNEAKETRLEQRFRLNITATAESDAGVEFGGRIRLQSDEKSTGGAAGSGPGAAGFWVSTGGFRLDLGNTSDVLDSGDIVSFYGNGVGLTAFVEQSDAFGGDANGFGSGNPDRQTVKARYTVGDFTAAVSFTEESEDAAVDLEDHWSYYQIGFAYDFGVVSAGIVYGDRDSDRAAFDLLEDTSYWIIGVSGELGQLSYNLTVGEDDLVDEVAYGLSVAYDVSSATTLTAVVADSGVDSLDEVYGVGFKHSLGGGVSLRGGVGQETDGDTLADLGIRFDF</sequence>
<dbReference type="Proteomes" id="UP000436694">
    <property type="component" value="Unassembled WGS sequence"/>
</dbReference>
<keyword evidence="1" id="KW-0732">Signal</keyword>
<dbReference type="RefSeq" id="WP_153545353.1">
    <property type="nucleotide sequence ID" value="NZ_WIXK01000002.1"/>
</dbReference>
<dbReference type="SUPFAM" id="SSF56935">
    <property type="entry name" value="Porins"/>
    <property type="match status" value="1"/>
</dbReference>
<feature type="chain" id="PRO_5032740799" evidence="1">
    <location>
        <begin position="21"/>
        <end position="314"/>
    </location>
</feature>
<feature type="domain" description="Porin" evidence="2">
    <location>
        <begin position="7"/>
        <end position="301"/>
    </location>
</feature>
<dbReference type="GO" id="GO:0016020">
    <property type="term" value="C:membrane"/>
    <property type="evidence" value="ECO:0007669"/>
    <property type="project" value="InterPro"/>
</dbReference>